<evidence type="ECO:0000256" key="6">
    <source>
        <dbReference type="SAM" id="Phobius"/>
    </source>
</evidence>
<feature type="transmembrane region" description="Helical" evidence="6">
    <location>
        <begin position="90"/>
        <end position="110"/>
    </location>
</feature>
<dbReference type="SUPFAM" id="SSF103473">
    <property type="entry name" value="MFS general substrate transporter"/>
    <property type="match status" value="1"/>
</dbReference>
<dbReference type="STRING" id="1236976.JCM16418_4149"/>
<evidence type="ECO:0000313" key="8">
    <source>
        <dbReference type="EMBL" id="GAF09982.1"/>
    </source>
</evidence>
<dbReference type="Gene3D" id="1.20.1250.20">
    <property type="entry name" value="MFS general substrate transporter like domains"/>
    <property type="match status" value="2"/>
</dbReference>
<keyword evidence="2" id="KW-0813">Transport</keyword>
<evidence type="ECO:0000256" key="2">
    <source>
        <dbReference type="ARBA" id="ARBA00022448"/>
    </source>
</evidence>
<accession>W7YNG0</accession>
<feature type="transmembrane region" description="Helical" evidence="6">
    <location>
        <begin position="136"/>
        <end position="154"/>
    </location>
</feature>
<keyword evidence="9" id="KW-1185">Reference proteome</keyword>
<dbReference type="InterPro" id="IPR020846">
    <property type="entry name" value="MFS_dom"/>
</dbReference>
<evidence type="ECO:0000256" key="1">
    <source>
        <dbReference type="ARBA" id="ARBA00004651"/>
    </source>
</evidence>
<keyword evidence="3 6" id="KW-0812">Transmembrane</keyword>
<dbReference type="Proteomes" id="UP000019364">
    <property type="component" value="Unassembled WGS sequence"/>
</dbReference>
<dbReference type="PANTHER" id="PTHR23528:SF1">
    <property type="entry name" value="MAJOR FACILITATOR SUPERFAMILY (MFS) PROFILE DOMAIN-CONTAINING PROTEIN"/>
    <property type="match status" value="1"/>
</dbReference>
<evidence type="ECO:0000313" key="9">
    <source>
        <dbReference type="Proteomes" id="UP000019364"/>
    </source>
</evidence>
<dbReference type="AlphaFoldDB" id="W7YNG0"/>
<gene>
    <name evidence="8" type="ORF">JCM16418_4149</name>
</gene>
<evidence type="ECO:0000256" key="5">
    <source>
        <dbReference type="ARBA" id="ARBA00023136"/>
    </source>
</evidence>
<keyword evidence="5 6" id="KW-0472">Membrane</keyword>
<dbReference type="PANTHER" id="PTHR23528">
    <property type="match status" value="1"/>
</dbReference>
<dbReference type="GO" id="GO:0005886">
    <property type="term" value="C:plasma membrane"/>
    <property type="evidence" value="ECO:0007669"/>
    <property type="project" value="UniProtKB-SubCell"/>
</dbReference>
<organism evidence="8 9">
    <name type="scientific">Paenibacillus pini JCM 16418</name>
    <dbReference type="NCBI Taxonomy" id="1236976"/>
    <lineage>
        <taxon>Bacteria</taxon>
        <taxon>Bacillati</taxon>
        <taxon>Bacillota</taxon>
        <taxon>Bacilli</taxon>
        <taxon>Bacillales</taxon>
        <taxon>Paenibacillaceae</taxon>
        <taxon>Paenibacillus</taxon>
    </lineage>
</organism>
<feature type="transmembrane region" description="Helical" evidence="6">
    <location>
        <begin position="262"/>
        <end position="280"/>
    </location>
</feature>
<dbReference type="EMBL" id="BAVZ01000017">
    <property type="protein sequence ID" value="GAF09982.1"/>
    <property type="molecule type" value="Genomic_DNA"/>
</dbReference>
<protein>
    <submittedName>
        <fullName evidence="8">Major facilitator superfamily MFS_1</fullName>
    </submittedName>
</protein>
<evidence type="ECO:0000259" key="7">
    <source>
        <dbReference type="PROSITE" id="PS50850"/>
    </source>
</evidence>
<feature type="transmembrane region" description="Helical" evidence="6">
    <location>
        <begin position="286"/>
        <end position="310"/>
    </location>
</feature>
<dbReference type="Pfam" id="PF07690">
    <property type="entry name" value="MFS_1"/>
    <property type="match status" value="1"/>
</dbReference>
<name>W7YNG0_9BACL</name>
<reference evidence="8 9" key="1">
    <citation type="journal article" date="2014" name="Genome Announc.">
        <title>Draft Genome Sequence of Paenibacillus pini JCM 16418T, Isolated from the Rhizosphere of Pine Tree.</title>
        <authorList>
            <person name="Yuki M."/>
            <person name="Oshima K."/>
            <person name="Suda W."/>
            <person name="Oshida Y."/>
            <person name="Kitamura K."/>
            <person name="Iida Y."/>
            <person name="Hattori M."/>
            <person name="Ohkuma M."/>
        </authorList>
    </citation>
    <scope>NUCLEOTIDE SEQUENCE [LARGE SCALE GENOMIC DNA]</scope>
    <source>
        <strain evidence="8 9">JCM 16418</strain>
    </source>
</reference>
<dbReference type="InterPro" id="IPR036259">
    <property type="entry name" value="MFS_trans_sf"/>
</dbReference>
<keyword evidence="4 6" id="KW-1133">Transmembrane helix</keyword>
<comment type="caution">
    <text evidence="8">The sequence shown here is derived from an EMBL/GenBank/DDBJ whole genome shotgun (WGS) entry which is preliminary data.</text>
</comment>
<proteinExistence type="predicted"/>
<evidence type="ECO:0000256" key="4">
    <source>
        <dbReference type="ARBA" id="ARBA00022989"/>
    </source>
</evidence>
<feature type="transmembrane region" description="Helical" evidence="6">
    <location>
        <begin position="203"/>
        <end position="221"/>
    </location>
</feature>
<feature type="transmembrane region" description="Helical" evidence="6">
    <location>
        <begin position="6"/>
        <end position="33"/>
    </location>
</feature>
<feature type="domain" description="Major facilitator superfamily (MFS) profile" evidence="7">
    <location>
        <begin position="1"/>
        <end position="315"/>
    </location>
</feature>
<evidence type="ECO:0000256" key="3">
    <source>
        <dbReference type="ARBA" id="ARBA00022692"/>
    </source>
</evidence>
<feature type="transmembrane region" description="Helical" evidence="6">
    <location>
        <begin position="174"/>
        <end position="196"/>
    </location>
</feature>
<comment type="subcellular location">
    <subcellularLocation>
        <location evidence="1">Cell membrane</location>
        <topology evidence="1">Multi-pass membrane protein</topology>
    </subcellularLocation>
</comment>
<dbReference type="PROSITE" id="PS50850">
    <property type="entry name" value="MFS"/>
    <property type="match status" value="1"/>
</dbReference>
<dbReference type="eggNOG" id="COG2211">
    <property type="taxonomic scope" value="Bacteria"/>
</dbReference>
<sequence length="327" mass="35745">MPYLLIGMPLAALFVILIPFHTSFLTLILFMMLMNLAMSIYRSPTIALMPDITPERKRTQANGIINFMGGLGGIIAFGGGAILYKENQAFPFIAAAIITLISMLILYRYIKEKRDTVVSDTTGSQRIKLRGELDRTTILLLTAIFFWFVAYQGVESLFTLYGKHYLGLTESVSAFSLTFFSLFFVMFAIPSGWIGNRFGKKKVIVAGVSGLFLVFAIIPLIKTVMLLRILLALGGIFWACININSYPFIVSTGSERSIGTRTGLYYLVSSLAAITSPPLLGLVIDAIGYGSLFVVASSSLLIAFGILLFVKNDGKQAIVGSDTVSMN</sequence>
<feature type="transmembrane region" description="Helical" evidence="6">
    <location>
        <begin position="227"/>
        <end position="250"/>
    </location>
</feature>
<dbReference type="InterPro" id="IPR011701">
    <property type="entry name" value="MFS"/>
</dbReference>
<dbReference type="GO" id="GO:0022857">
    <property type="term" value="F:transmembrane transporter activity"/>
    <property type="evidence" value="ECO:0007669"/>
    <property type="project" value="InterPro"/>
</dbReference>
<feature type="transmembrane region" description="Helical" evidence="6">
    <location>
        <begin position="64"/>
        <end position="84"/>
    </location>
</feature>